<dbReference type="Proteomes" id="UP000578112">
    <property type="component" value="Unassembled WGS sequence"/>
</dbReference>
<evidence type="ECO:0000256" key="2">
    <source>
        <dbReference type="SAM" id="Phobius"/>
    </source>
</evidence>
<comment type="caution">
    <text evidence="3">The sequence shown here is derived from an EMBL/GenBank/DDBJ whole genome shotgun (WGS) entry which is preliminary data.</text>
</comment>
<proteinExistence type="predicted"/>
<keyword evidence="2" id="KW-1133">Transmembrane helix</keyword>
<name>A0A7W7MTX9_9ACTN</name>
<evidence type="ECO:0000256" key="1">
    <source>
        <dbReference type="SAM" id="MobiDB-lite"/>
    </source>
</evidence>
<keyword evidence="2" id="KW-0472">Membrane</keyword>
<feature type="region of interest" description="Disordered" evidence="1">
    <location>
        <begin position="1"/>
        <end position="41"/>
    </location>
</feature>
<sequence length="222" mass="23035">MSEHPGHPPHTEADPVEINPEPFALTEPAEEKTPGPRPRSRTRTIVLSSLLAVGLAGASVVGLAAWRIASQKDATLTVPAEVAGLRVDSSEDGRSTGDYLQTALSAEVALDEAVGAVLTDGSDKDVLFFGGTTLIWMPESDLETAFGLISDEQGAVTGLHDVPAGPLGGTMKCGTTKSDGADMPVCGWADHGSLALAMFPGRTEADAAALFEDIRSASQKRN</sequence>
<reference evidence="3 4" key="1">
    <citation type="submission" date="2020-08" db="EMBL/GenBank/DDBJ databases">
        <title>Sequencing the genomes of 1000 actinobacteria strains.</title>
        <authorList>
            <person name="Klenk H.-P."/>
        </authorList>
    </citation>
    <scope>NUCLEOTIDE SEQUENCE [LARGE SCALE GENOMIC DNA]</scope>
    <source>
        <strain evidence="3 4">DSM 43149</strain>
    </source>
</reference>
<feature type="transmembrane region" description="Helical" evidence="2">
    <location>
        <begin position="45"/>
        <end position="66"/>
    </location>
</feature>
<dbReference type="AlphaFoldDB" id="A0A7W7MTX9"/>
<evidence type="ECO:0000313" key="4">
    <source>
        <dbReference type="Proteomes" id="UP000578112"/>
    </source>
</evidence>
<gene>
    <name evidence="3" type="ORF">BJ971_006520</name>
</gene>
<dbReference type="RefSeq" id="WP_184996950.1">
    <property type="nucleotide sequence ID" value="NZ_BOMK01000021.1"/>
</dbReference>
<protein>
    <submittedName>
        <fullName evidence="3">Uncharacterized protein</fullName>
    </submittedName>
</protein>
<dbReference type="EMBL" id="JACHNH010000001">
    <property type="protein sequence ID" value="MBB4765964.1"/>
    <property type="molecule type" value="Genomic_DNA"/>
</dbReference>
<keyword evidence="4" id="KW-1185">Reference proteome</keyword>
<feature type="compositionally biased region" description="Basic and acidic residues" evidence="1">
    <location>
        <begin position="1"/>
        <end position="13"/>
    </location>
</feature>
<accession>A0A7W7MTX9</accession>
<keyword evidence="2" id="KW-0812">Transmembrane</keyword>
<evidence type="ECO:0000313" key="3">
    <source>
        <dbReference type="EMBL" id="MBB4765964.1"/>
    </source>
</evidence>
<organism evidence="3 4">
    <name type="scientific">Actinoplanes digitatis</name>
    <dbReference type="NCBI Taxonomy" id="1868"/>
    <lineage>
        <taxon>Bacteria</taxon>
        <taxon>Bacillati</taxon>
        <taxon>Actinomycetota</taxon>
        <taxon>Actinomycetes</taxon>
        <taxon>Micromonosporales</taxon>
        <taxon>Micromonosporaceae</taxon>
        <taxon>Actinoplanes</taxon>
    </lineage>
</organism>